<dbReference type="eggNOG" id="COG2267">
    <property type="taxonomic scope" value="Bacteria"/>
</dbReference>
<dbReference type="HOGENOM" id="CLU_020336_13_2_11"/>
<dbReference type="InParanoid" id="C8XBN3"/>
<dbReference type="PANTHER" id="PTHR43194">
    <property type="entry name" value="HYDROLASE ALPHA/BETA FOLD FAMILY"/>
    <property type="match status" value="1"/>
</dbReference>
<reference evidence="2 3" key="2">
    <citation type="journal article" date="2010" name="Stand. Genomic Sci.">
        <title>Complete genome sequence of Nakamurella multipartita type strain (Y-104).</title>
        <authorList>
            <person name="Tice H."/>
            <person name="Mayilraj S."/>
            <person name="Sims D."/>
            <person name="Lapidus A."/>
            <person name="Nolan M."/>
            <person name="Lucas S."/>
            <person name="Glavina Del Rio T."/>
            <person name="Copeland A."/>
            <person name="Cheng J.F."/>
            <person name="Meincke L."/>
            <person name="Bruce D."/>
            <person name="Goodwin L."/>
            <person name="Pitluck S."/>
            <person name="Ivanova N."/>
            <person name="Mavromatis K."/>
            <person name="Ovchinnikova G."/>
            <person name="Pati A."/>
            <person name="Chen A."/>
            <person name="Palaniappan K."/>
            <person name="Land M."/>
            <person name="Hauser L."/>
            <person name="Chang Y.J."/>
            <person name="Jeffries C.D."/>
            <person name="Detter J.C."/>
            <person name="Brettin T."/>
            <person name="Rohde M."/>
            <person name="Goker M."/>
            <person name="Bristow J."/>
            <person name="Eisen J.A."/>
            <person name="Markowitz V."/>
            <person name="Hugenholtz P."/>
            <person name="Kyrpides N.C."/>
            <person name="Klenk H.P."/>
            <person name="Chen F."/>
        </authorList>
    </citation>
    <scope>NUCLEOTIDE SEQUENCE [LARGE SCALE GENOMIC DNA]</scope>
    <source>
        <strain evidence="3">ATCC 700099 / DSM 44233 / CIP 104796 / JCM 9543 / NBRC 105858 / Y-104</strain>
    </source>
</reference>
<dbReference type="PRINTS" id="PR00111">
    <property type="entry name" value="ABHYDROLASE"/>
</dbReference>
<dbReference type="eggNOG" id="COG0508">
    <property type="taxonomic scope" value="Bacteria"/>
</dbReference>
<dbReference type="KEGG" id="nml:Namu_1087"/>
<keyword evidence="2" id="KW-0378">Hydrolase</keyword>
<dbReference type="InterPro" id="IPR050228">
    <property type="entry name" value="Carboxylesterase_BioH"/>
</dbReference>
<proteinExistence type="predicted"/>
<dbReference type="RefSeq" id="WP_015746409.1">
    <property type="nucleotide sequence ID" value="NC_013235.1"/>
</dbReference>
<sequence length="389" mass="40324">MTTTEETAPSQVTDRIQRITMPKWGLSMESGKVTDWFVAEGDELAHGQDICEIDTDKIAGALESTWAGTVRALVVDTMVDVPVGGTIALVADADVPQEEIDAALAQAREQLASGDIVDDSGPKLGTVQLDGTTIAYAVLAPEEPTAETAVVFVHGYGGDKDSWMFVQEPIAADADRPRATYALDLPGHGASSKDVGPGTIDSLAAIVIGFLDALELSRVHLVGHSMGGAVVAAVAGSPAAAGRVSSLTLISPAGVGPQINVEYLRGFAGAQTRRELKPHLLELFADPSLVHRQLIDDLLRYKRIDGVDVALATLSTHLADGVDVTAALASFGGPTVAVWGAQDAIVPAANASALGSRVPVHVVDGAGHMAHMEKPHEVVAAIHQAIGTS</sequence>
<dbReference type="ESTHER" id="nakmy-c8xbn3">
    <property type="family name" value="AcoC_BiotinLipoyl-ABH"/>
</dbReference>
<dbReference type="NCBIfam" id="NF011457">
    <property type="entry name" value="PRK14875.1"/>
    <property type="match status" value="1"/>
</dbReference>
<gene>
    <name evidence="2" type="ordered locus">Namu_1087</name>
</gene>
<dbReference type="PROSITE" id="PS50968">
    <property type="entry name" value="BIOTINYL_LIPOYL"/>
    <property type="match status" value="1"/>
</dbReference>
<dbReference type="Gene3D" id="3.40.50.1820">
    <property type="entry name" value="alpha/beta hydrolase"/>
    <property type="match status" value="1"/>
</dbReference>
<dbReference type="InterPro" id="IPR000089">
    <property type="entry name" value="Biotin_lipoyl"/>
</dbReference>
<dbReference type="AlphaFoldDB" id="C8XBN3"/>
<protein>
    <submittedName>
        <fullName evidence="2">Alpha/beta hydrolase fold protein</fullName>
    </submittedName>
</protein>
<accession>C8XBN3</accession>
<evidence type="ECO:0000313" key="2">
    <source>
        <dbReference type="EMBL" id="ACV77495.1"/>
    </source>
</evidence>
<dbReference type="Pfam" id="PF00364">
    <property type="entry name" value="Biotin_lipoyl"/>
    <property type="match status" value="1"/>
</dbReference>
<dbReference type="SUPFAM" id="SSF51230">
    <property type="entry name" value="Single hybrid motif"/>
    <property type="match status" value="1"/>
</dbReference>
<dbReference type="STRING" id="479431.Namu_1087"/>
<keyword evidence="3" id="KW-1185">Reference proteome</keyword>
<name>C8XBN3_NAKMY</name>
<evidence type="ECO:0000313" key="3">
    <source>
        <dbReference type="Proteomes" id="UP000002218"/>
    </source>
</evidence>
<reference evidence="3" key="1">
    <citation type="submission" date="2009-09" db="EMBL/GenBank/DDBJ databases">
        <title>The complete genome of Nakamurella multipartita DSM 44233.</title>
        <authorList>
            <consortium name="US DOE Joint Genome Institute (JGI-PGF)"/>
            <person name="Lucas S."/>
            <person name="Copeland A."/>
            <person name="Lapidus A."/>
            <person name="Glavina del Rio T."/>
            <person name="Dalin E."/>
            <person name="Tice H."/>
            <person name="Bruce D."/>
            <person name="Goodwin L."/>
            <person name="Pitluck S."/>
            <person name="Kyrpides N."/>
            <person name="Mavromatis K."/>
            <person name="Ivanova N."/>
            <person name="Ovchinnikova G."/>
            <person name="Sims D."/>
            <person name="Meincke L."/>
            <person name="Brettin T."/>
            <person name="Detter J.C."/>
            <person name="Han C."/>
            <person name="Larimer F."/>
            <person name="Land M."/>
            <person name="Hauser L."/>
            <person name="Markowitz V."/>
            <person name="Cheng J.-F."/>
            <person name="Hugenholtz P."/>
            <person name="Woyke T."/>
            <person name="Wu D."/>
            <person name="Klenk H.-P."/>
            <person name="Eisen J.A."/>
        </authorList>
    </citation>
    <scope>NUCLEOTIDE SEQUENCE [LARGE SCALE GENOMIC DNA]</scope>
    <source>
        <strain evidence="3">ATCC 700099 / DSM 44233 / CIP 104796 / JCM 9543 / NBRC 105858 / Y-104</strain>
    </source>
</reference>
<dbReference type="InterPro" id="IPR029058">
    <property type="entry name" value="AB_hydrolase_fold"/>
</dbReference>
<dbReference type="SUPFAM" id="SSF53474">
    <property type="entry name" value="alpha/beta-Hydrolases"/>
    <property type="match status" value="1"/>
</dbReference>
<dbReference type="Proteomes" id="UP000002218">
    <property type="component" value="Chromosome"/>
</dbReference>
<dbReference type="Pfam" id="PF12697">
    <property type="entry name" value="Abhydrolase_6"/>
    <property type="match status" value="1"/>
</dbReference>
<feature type="domain" description="Lipoyl-binding" evidence="1">
    <location>
        <begin position="16"/>
        <end position="91"/>
    </location>
</feature>
<dbReference type="EMBL" id="CP001737">
    <property type="protein sequence ID" value="ACV77495.1"/>
    <property type="molecule type" value="Genomic_DNA"/>
</dbReference>
<dbReference type="InterPro" id="IPR000073">
    <property type="entry name" value="AB_hydrolase_1"/>
</dbReference>
<dbReference type="GO" id="GO:0016787">
    <property type="term" value="F:hydrolase activity"/>
    <property type="evidence" value="ECO:0007669"/>
    <property type="project" value="UniProtKB-KW"/>
</dbReference>
<dbReference type="CDD" id="cd06849">
    <property type="entry name" value="lipoyl_domain"/>
    <property type="match status" value="1"/>
</dbReference>
<dbReference type="PANTHER" id="PTHR43194:SF2">
    <property type="entry name" value="PEROXISOMAL MEMBRANE PROTEIN LPX1"/>
    <property type="match status" value="1"/>
</dbReference>
<dbReference type="InterPro" id="IPR011053">
    <property type="entry name" value="Single_hybrid_motif"/>
</dbReference>
<evidence type="ECO:0000259" key="1">
    <source>
        <dbReference type="PROSITE" id="PS50968"/>
    </source>
</evidence>
<dbReference type="Gene3D" id="2.40.50.100">
    <property type="match status" value="1"/>
</dbReference>
<organism evidence="2 3">
    <name type="scientific">Nakamurella multipartita (strain ATCC 700099 / DSM 44233 / CIP 104796 / JCM 9543 / NBRC 105858 / Y-104)</name>
    <name type="common">Microsphaera multipartita</name>
    <dbReference type="NCBI Taxonomy" id="479431"/>
    <lineage>
        <taxon>Bacteria</taxon>
        <taxon>Bacillati</taxon>
        <taxon>Actinomycetota</taxon>
        <taxon>Actinomycetes</taxon>
        <taxon>Nakamurellales</taxon>
        <taxon>Nakamurellaceae</taxon>
        <taxon>Nakamurella</taxon>
    </lineage>
</organism>